<evidence type="ECO:0000313" key="2">
    <source>
        <dbReference type="EMBL" id="KAG2385297.1"/>
    </source>
</evidence>
<reference evidence="4" key="1">
    <citation type="journal article" date="2015" name="Proc. Natl. Acad. Sci. U.S.A.">
        <title>Genome sequencing of adzuki bean (Vigna angularis) provides insight into high starch and low fat accumulation and domestication.</title>
        <authorList>
            <person name="Yang K."/>
            <person name="Tian Z."/>
            <person name="Chen C."/>
            <person name="Luo L."/>
            <person name="Zhao B."/>
            <person name="Wang Z."/>
            <person name="Yu L."/>
            <person name="Li Y."/>
            <person name="Sun Y."/>
            <person name="Li W."/>
            <person name="Chen Y."/>
            <person name="Li Y."/>
            <person name="Zhang Y."/>
            <person name="Ai D."/>
            <person name="Zhao J."/>
            <person name="Shang C."/>
            <person name="Ma Y."/>
            <person name="Wu B."/>
            <person name="Wang M."/>
            <person name="Gao L."/>
            <person name="Sun D."/>
            <person name="Zhang P."/>
            <person name="Guo F."/>
            <person name="Wang W."/>
            <person name="Li Y."/>
            <person name="Wang J."/>
            <person name="Varshney R.K."/>
            <person name="Wang J."/>
            <person name="Ling H.Q."/>
            <person name="Wan P."/>
        </authorList>
    </citation>
    <scope>NUCLEOTIDE SEQUENCE</scope>
    <source>
        <strain evidence="4">cv. Jingnong 6</strain>
    </source>
</reference>
<dbReference type="EMBL" id="CM003380">
    <property type="protein sequence ID" value="KOM54221.1"/>
    <property type="molecule type" value="Genomic_DNA"/>
</dbReference>
<dbReference type="AlphaFoldDB" id="A0A0L9VGP9"/>
<dbReference type="Proteomes" id="UP000743370">
    <property type="component" value="Unassembled WGS sequence"/>
</dbReference>
<reference evidence="3" key="2">
    <citation type="submission" date="2015-02" db="EMBL/GenBank/DDBJ databases">
        <authorList>
            <person name="Chooi Y.-H."/>
        </authorList>
    </citation>
    <scope>NUCLEOTIDE SEQUENCE</scope>
    <source>
        <tissue evidence="3">Seedling</tissue>
    </source>
</reference>
<evidence type="ECO:0000313" key="5">
    <source>
        <dbReference type="Proteomes" id="UP000743370"/>
    </source>
</evidence>
<dbReference type="OMA" id="NWSIDIN"/>
<reference evidence="2 5" key="3">
    <citation type="submission" date="2020-05" db="EMBL/GenBank/DDBJ databases">
        <title>Vigna angularis (adzuki bean) Var. LongXiaoDou No. 4 denovo assembly.</title>
        <authorList>
            <person name="Xiang H."/>
        </authorList>
    </citation>
    <scope>NUCLEOTIDE SEQUENCE [LARGE SCALE GENOMIC DNA]</scope>
    <source>
        <tissue evidence="2">Leaf</tissue>
    </source>
</reference>
<accession>A0A0L9VGP9</accession>
<evidence type="ECO:0000256" key="1">
    <source>
        <dbReference type="SAM" id="MobiDB-lite"/>
    </source>
</evidence>
<sequence length="322" mass="36005">MGNSIRRVGLLSTFAAGEHEPFHYQFGRKISIDLSERKFTENRRGGWTEKWTMSYTVDVSTSTLTLTRTGKSEGAKGLRIQLSAVMPAETGNFGEYGLGVDVQTVNELDAMVRKNCYNTGNSTVSINSNEQFHEGGRVTETEFYLFGTGDVGSLTVLEMKKKKIEEERCYTVTLAHYFVTNAGINDSSNNKTDVGLSVVVKIRVFKGNLEVTVEGPDQHPAFGLRYLFDEAMRTKIWKPTLCPHCANIQKQRSTMISQSDSDDSESVPVARRHGGSQKNLRLVDNGGRFNGNGNGNYTENKFIFFWKEMVVTDVQCFVILLV</sequence>
<dbReference type="EMBL" id="JABFOF010000008">
    <property type="protein sequence ID" value="KAG2385297.1"/>
    <property type="molecule type" value="Genomic_DNA"/>
</dbReference>
<dbReference type="Proteomes" id="UP000053144">
    <property type="component" value="Chromosome 10"/>
</dbReference>
<evidence type="ECO:0000313" key="4">
    <source>
        <dbReference type="Proteomes" id="UP000053144"/>
    </source>
</evidence>
<dbReference type="Gramene" id="KOM54221">
    <property type="protein sequence ID" value="KOM54221"/>
    <property type="gene ID" value="LR48_Vigan10g011300"/>
</dbReference>
<feature type="region of interest" description="Disordered" evidence="1">
    <location>
        <begin position="253"/>
        <end position="274"/>
    </location>
</feature>
<name>A0A0L9VGP9_PHAAN</name>
<gene>
    <name evidence="2" type="ORF">HKW66_Vig0123890</name>
    <name evidence="3" type="ORF">LR48_Vigan10g011300</name>
</gene>
<proteinExistence type="predicted"/>
<organism evidence="3 4">
    <name type="scientific">Phaseolus angularis</name>
    <name type="common">Azuki bean</name>
    <name type="synonym">Vigna angularis</name>
    <dbReference type="NCBI Taxonomy" id="3914"/>
    <lineage>
        <taxon>Eukaryota</taxon>
        <taxon>Viridiplantae</taxon>
        <taxon>Streptophyta</taxon>
        <taxon>Embryophyta</taxon>
        <taxon>Tracheophyta</taxon>
        <taxon>Spermatophyta</taxon>
        <taxon>Magnoliopsida</taxon>
        <taxon>eudicotyledons</taxon>
        <taxon>Gunneridae</taxon>
        <taxon>Pentapetalae</taxon>
        <taxon>rosids</taxon>
        <taxon>fabids</taxon>
        <taxon>Fabales</taxon>
        <taxon>Fabaceae</taxon>
        <taxon>Papilionoideae</taxon>
        <taxon>50 kb inversion clade</taxon>
        <taxon>NPAAA clade</taxon>
        <taxon>indigoferoid/millettioid clade</taxon>
        <taxon>Phaseoleae</taxon>
        <taxon>Vigna</taxon>
    </lineage>
</organism>
<protein>
    <submittedName>
        <fullName evidence="3">Uncharacterized protein</fullName>
    </submittedName>
</protein>
<evidence type="ECO:0000313" key="3">
    <source>
        <dbReference type="EMBL" id="KOM54221.1"/>
    </source>
</evidence>